<evidence type="ECO:0000313" key="6">
    <source>
        <dbReference type="EMBL" id="PJC01723.1"/>
    </source>
</evidence>
<feature type="domain" description="Recombinase" evidence="5">
    <location>
        <begin position="146"/>
        <end position="263"/>
    </location>
</feature>
<accession>A0A2M8DQY4</accession>
<evidence type="ECO:0000259" key="5">
    <source>
        <dbReference type="PROSITE" id="PS51737"/>
    </source>
</evidence>
<evidence type="ECO:0000256" key="1">
    <source>
        <dbReference type="ARBA" id="ARBA00023125"/>
    </source>
</evidence>
<dbReference type="Gene3D" id="3.40.50.1390">
    <property type="entry name" value="Resolvase, N-terminal catalytic domain"/>
    <property type="match status" value="1"/>
</dbReference>
<comment type="caution">
    <text evidence="6">The sequence shown here is derived from an EMBL/GenBank/DDBJ whole genome shotgun (WGS) entry which is preliminary data.</text>
</comment>
<feature type="domain" description="Resolvase/invertase-type recombinase catalytic" evidence="4">
    <location>
        <begin position="1"/>
        <end position="139"/>
    </location>
</feature>
<dbReference type="CDD" id="cd00338">
    <property type="entry name" value="Ser_Recombinase"/>
    <property type="match status" value="1"/>
</dbReference>
<evidence type="ECO:0000256" key="3">
    <source>
        <dbReference type="SAM" id="Coils"/>
    </source>
</evidence>
<evidence type="ECO:0000256" key="2">
    <source>
        <dbReference type="ARBA" id="ARBA00023172"/>
    </source>
</evidence>
<gene>
    <name evidence="6" type="ORF">CO073_03030</name>
</gene>
<dbReference type="EMBL" id="PFSY01000137">
    <property type="protein sequence ID" value="PJC01723.1"/>
    <property type="molecule type" value="Genomic_DNA"/>
</dbReference>
<dbReference type="InterPro" id="IPR050639">
    <property type="entry name" value="SSR_resolvase"/>
</dbReference>
<evidence type="ECO:0008006" key="8">
    <source>
        <dbReference type="Google" id="ProtNLM"/>
    </source>
</evidence>
<dbReference type="InterPro" id="IPR006119">
    <property type="entry name" value="Resolv_N"/>
</dbReference>
<dbReference type="PROSITE" id="PS51737">
    <property type="entry name" value="RECOMBINASE_DNA_BIND"/>
    <property type="match status" value="1"/>
</dbReference>
<dbReference type="Pfam" id="PF07508">
    <property type="entry name" value="Recombinase"/>
    <property type="match status" value="1"/>
</dbReference>
<evidence type="ECO:0000313" key="7">
    <source>
        <dbReference type="Proteomes" id="UP000230136"/>
    </source>
</evidence>
<dbReference type="Gene3D" id="3.90.1750.20">
    <property type="entry name" value="Putative Large Serine Recombinase, Chain B, Domain 2"/>
    <property type="match status" value="1"/>
</dbReference>
<dbReference type="PROSITE" id="PS51736">
    <property type="entry name" value="RECOMBINASES_3"/>
    <property type="match status" value="1"/>
</dbReference>
<organism evidence="6 7">
    <name type="scientific">Candidatus Komeilibacteria bacterium CG_4_9_14_0_8_um_filter_36_9</name>
    <dbReference type="NCBI Taxonomy" id="1974473"/>
    <lineage>
        <taxon>Bacteria</taxon>
        <taxon>Candidatus Komeiliibacteriota</taxon>
    </lineage>
</organism>
<feature type="non-terminal residue" evidence="6">
    <location>
        <position position="1"/>
    </location>
</feature>
<dbReference type="SMART" id="SM00857">
    <property type="entry name" value="Resolvase"/>
    <property type="match status" value="1"/>
</dbReference>
<dbReference type="GO" id="GO:0000150">
    <property type="term" value="F:DNA strand exchange activity"/>
    <property type="evidence" value="ECO:0007669"/>
    <property type="project" value="InterPro"/>
</dbReference>
<keyword evidence="3" id="KW-0175">Coiled coil</keyword>
<protein>
    <recommendedName>
        <fullName evidence="8">Recombinase domain-containing protein</fullName>
    </recommendedName>
</protein>
<name>A0A2M8DQY4_9BACT</name>
<dbReference type="PANTHER" id="PTHR30461">
    <property type="entry name" value="DNA-INVERTASE FROM LAMBDOID PROPHAGE"/>
    <property type="match status" value="1"/>
</dbReference>
<dbReference type="Pfam" id="PF00239">
    <property type="entry name" value="Resolvase"/>
    <property type="match status" value="1"/>
</dbReference>
<dbReference type="PANTHER" id="PTHR30461:SF2">
    <property type="entry name" value="SERINE RECOMBINASE PINE-RELATED"/>
    <property type="match status" value="1"/>
</dbReference>
<dbReference type="InterPro" id="IPR038109">
    <property type="entry name" value="DNA_bind_recomb_sf"/>
</dbReference>
<dbReference type="AlphaFoldDB" id="A0A2M8DQY4"/>
<feature type="coiled-coil region" evidence="3">
    <location>
        <begin position="359"/>
        <end position="386"/>
    </location>
</feature>
<proteinExistence type="predicted"/>
<reference evidence="7" key="1">
    <citation type="submission" date="2017-09" db="EMBL/GenBank/DDBJ databases">
        <title>Depth-based differentiation of microbial function through sediment-hosted aquifers and enrichment of novel symbionts in the deep terrestrial subsurface.</title>
        <authorList>
            <person name="Probst A.J."/>
            <person name="Ladd B."/>
            <person name="Jarett J.K."/>
            <person name="Geller-Mcgrath D.E."/>
            <person name="Sieber C.M.K."/>
            <person name="Emerson J.B."/>
            <person name="Anantharaman K."/>
            <person name="Thomas B.C."/>
            <person name="Malmstrom R."/>
            <person name="Stieglmeier M."/>
            <person name="Klingl A."/>
            <person name="Woyke T."/>
            <person name="Ryan C.M."/>
            <person name="Banfield J.F."/>
        </authorList>
    </citation>
    <scope>NUCLEOTIDE SEQUENCE [LARGE SCALE GENOMIC DNA]</scope>
</reference>
<dbReference type="InterPro" id="IPR036162">
    <property type="entry name" value="Resolvase-like_N_sf"/>
</dbReference>
<dbReference type="SUPFAM" id="SSF53041">
    <property type="entry name" value="Resolvase-like"/>
    <property type="match status" value="1"/>
</dbReference>
<evidence type="ECO:0000259" key="4">
    <source>
        <dbReference type="PROSITE" id="PS51736"/>
    </source>
</evidence>
<sequence length="527" mass="60907">KSTEGEERQALSIESQKDKVKEIHPDLDIIDILEEKHSAFKPYNRPVFDDMIKRIESGEARGIIAWHPDRLSRNEIDASTITYLVRTNVIHDLKFGSYNFDNSPEGIMMLQLALSQSQYFSSKLGKDVKRGLEKKVSMGWLPGVAPEGYLNNMQLDKGQKTISVDKKRSILLRKAFDLILSGSYTPPEALNILNKEWHYTTVKRRKVGGNELGRSTWYKMLSNPFYAGIIVFNGKEYKGKHKPLITLTEYNLIQELLGSRGCKRKPEKHDFAYSGMFKCGQCGCSITAENKSKYLQKSKKVKKYTYYHCTHKKDNCRQGVVEQIDITNKTIKTLNSIEIHPLLLTWALEYLDSQKGKENKEAKQVENNALDKIKRLETELSSLTRMRAKELIGDDEYIKERLTLTREIEAIKQQGNNKPSHEEMIKITKDNFIETTLAKQKFITGSFRDKKDVLSFIGSNRQIINKTVVIKLKKWLIPIAKFMSQYGAEIARFEPNIIGLDYRKNEALTSLRLTWLRRQDSNLRHRD</sequence>
<dbReference type="GO" id="GO:0003677">
    <property type="term" value="F:DNA binding"/>
    <property type="evidence" value="ECO:0007669"/>
    <property type="project" value="UniProtKB-KW"/>
</dbReference>
<keyword evidence="2" id="KW-0233">DNA recombination</keyword>
<dbReference type="InterPro" id="IPR011109">
    <property type="entry name" value="DNA_bind_recombinase_dom"/>
</dbReference>
<dbReference type="Proteomes" id="UP000230136">
    <property type="component" value="Unassembled WGS sequence"/>
</dbReference>
<keyword evidence="1" id="KW-0238">DNA-binding</keyword>